<dbReference type="KEGG" id="ftj:FTUN_2076"/>
<protein>
    <recommendedName>
        <fullName evidence="3">HNH nuclease domain-containing protein</fullName>
    </recommendedName>
</protein>
<dbReference type="EMBL" id="CP053452">
    <property type="protein sequence ID" value="QJW94555.1"/>
    <property type="molecule type" value="Genomic_DNA"/>
</dbReference>
<name>A0A6M5YKT8_9BACT</name>
<keyword evidence="2" id="KW-1185">Reference proteome</keyword>
<sequence>MIRVRRPVAGDFAPATHSSLASQHATATNFTRNDPRIESAWNNFIRTVAGQDVRRVLTTTAHTKCVFCERVNPRSVDHYYPKSRYPKRMFRLSNLLVCCWDCNTAKGSRFPHLNRRPVLIDPVRDDPAEFFEWDLATGNVFAVNDPARTPRAEFTRDQLRLNAQSLPDQRREKVVLLRAVFNLIVREPVLRPRTREAAELMLRPESEYLGIVRFWLRNLNAEDQALYDAARARLPEIDTWVEQWL</sequence>
<dbReference type="RefSeq" id="WP_171470525.1">
    <property type="nucleotide sequence ID" value="NZ_CP053452.2"/>
</dbReference>
<gene>
    <name evidence="1" type="ORF">FTUN_2076</name>
</gene>
<dbReference type="AlphaFoldDB" id="A0A6M5YKT8"/>
<evidence type="ECO:0008006" key="3">
    <source>
        <dbReference type="Google" id="ProtNLM"/>
    </source>
</evidence>
<dbReference type="Gene3D" id="1.10.30.50">
    <property type="match status" value="1"/>
</dbReference>
<accession>A0A6M5YKT8</accession>
<evidence type="ECO:0000313" key="1">
    <source>
        <dbReference type="EMBL" id="QJW94555.1"/>
    </source>
</evidence>
<proteinExistence type="predicted"/>
<dbReference type="Proteomes" id="UP000503447">
    <property type="component" value="Chromosome"/>
</dbReference>
<reference evidence="2" key="1">
    <citation type="submission" date="2020-05" db="EMBL/GenBank/DDBJ databases">
        <title>Frigoriglobus tundricola gen. nov., sp. nov., a psychrotolerant cellulolytic planctomycete of the family Gemmataceae with two divergent copies of 16S rRNA gene.</title>
        <authorList>
            <person name="Kulichevskaya I.S."/>
            <person name="Ivanova A.A."/>
            <person name="Naumoff D.G."/>
            <person name="Beletsky A.V."/>
            <person name="Rijpstra W.I.C."/>
            <person name="Sinninghe Damste J.S."/>
            <person name="Mardanov A.V."/>
            <person name="Ravin N.V."/>
            <person name="Dedysh S.N."/>
        </authorList>
    </citation>
    <scope>NUCLEOTIDE SEQUENCE [LARGE SCALE GENOMIC DNA]</scope>
    <source>
        <strain evidence="2">PL17</strain>
    </source>
</reference>
<organism evidence="1 2">
    <name type="scientific">Frigoriglobus tundricola</name>
    <dbReference type="NCBI Taxonomy" id="2774151"/>
    <lineage>
        <taxon>Bacteria</taxon>
        <taxon>Pseudomonadati</taxon>
        <taxon>Planctomycetota</taxon>
        <taxon>Planctomycetia</taxon>
        <taxon>Gemmatales</taxon>
        <taxon>Gemmataceae</taxon>
        <taxon>Frigoriglobus</taxon>
    </lineage>
</organism>
<evidence type="ECO:0000313" key="2">
    <source>
        <dbReference type="Proteomes" id="UP000503447"/>
    </source>
</evidence>